<dbReference type="AlphaFoldDB" id="A0AAE0YDX6"/>
<accession>A0AAE0YDX6</accession>
<dbReference type="EMBL" id="JAWDGP010006383">
    <property type="protein sequence ID" value="KAK3741970.1"/>
    <property type="molecule type" value="Genomic_DNA"/>
</dbReference>
<feature type="region of interest" description="Disordered" evidence="1">
    <location>
        <begin position="49"/>
        <end position="71"/>
    </location>
</feature>
<keyword evidence="2" id="KW-0812">Transmembrane</keyword>
<gene>
    <name evidence="3" type="ORF">RRG08_024716</name>
</gene>
<keyword evidence="2" id="KW-1133">Transmembrane helix</keyword>
<keyword evidence="2" id="KW-0472">Membrane</keyword>
<reference evidence="3" key="1">
    <citation type="journal article" date="2023" name="G3 (Bethesda)">
        <title>A reference genome for the long-term kleptoplast-retaining sea slug Elysia crispata morphotype clarki.</title>
        <authorList>
            <person name="Eastman K.E."/>
            <person name="Pendleton A.L."/>
            <person name="Shaikh M.A."/>
            <person name="Suttiyut T."/>
            <person name="Ogas R."/>
            <person name="Tomko P."/>
            <person name="Gavelis G."/>
            <person name="Widhalm J.R."/>
            <person name="Wisecaver J.H."/>
        </authorList>
    </citation>
    <scope>NUCLEOTIDE SEQUENCE</scope>
    <source>
        <strain evidence="3">ECLA1</strain>
    </source>
</reference>
<sequence>MFNGCQLRFQEAAVVSAHLPTATLDSITAGQQKVGSLVSSANFPLQPPGKMVPAPVSSAVKPGGTDRAGDDYWPRMSPGVLDTMVALVIILCWGAELARLILR</sequence>
<dbReference type="Proteomes" id="UP001283361">
    <property type="component" value="Unassembled WGS sequence"/>
</dbReference>
<organism evidence="3 4">
    <name type="scientific">Elysia crispata</name>
    <name type="common">lettuce slug</name>
    <dbReference type="NCBI Taxonomy" id="231223"/>
    <lineage>
        <taxon>Eukaryota</taxon>
        <taxon>Metazoa</taxon>
        <taxon>Spiralia</taxon>
        <taxon>Lophotrochozoa</taxon>
        <taxon>Mollusca</taxon>
        <taxon>Gastropoda</taxon>
        <taxon>Heterobranchia</taxon>
        <taxon>Euthyneura</taxon>
        <taxon>Panpulmonata</taxon>
        <taxon>Sacoglossa</taxon>
        <taxon>Placobranchoidea</taxon>
        <taxon>Plakobranchidae</taxon>
        <taxon>Elysia</taxon>
    </lineage>
</organism>
<name>A0AAE0YDX6_9GAST</name>
<comment type="caution">
    <text evidence="3">The sequence shown here is derived from an EMBL/GenBank/DDBJ whole genome shotgun (WGS) entry which is preliminary data.</text>
</comment>
<evidence type="ECO:0000256" key="1">
    <source>
        <dbReference type="SAM" id="MobiDB-lite"/>
    </source>
</evidence>
<evidence type="ECO:0000313" key="3">
    <source>
        <dbReference type="EMBL" id="KAK3741970.1"/>
    </source>
</evidence>
<keyword evidence="4" id="KW-1185">Reference proteome</keyword>
<feature type="transmembrane region" description="Helical" evidence="2">
    <location>
        <begin position="83"/>
        <end position="102"/>
    </location>
</feature>
<evidence type="ECO:0000256" key="2">
    <source>
        <dbReference type="SAM" id="Phobius"/>
    </source>
</evidence>
<proteinExistence type="predicted"/>
<protein>
    <submittedName>
        <fullName evidence="3">Uncharacterized protein</fullName>
    </submittedName>
</protein>
<evidence type="ECO:0000313" key="4">
    <source>
        <dbReference type="Proteomes" id="UP001283361"/>
    </source>
</evidence>